<dbReference type="GO" id="GO:0005634">
    <property type="term" value="C:nucleus"/>
    <property type="evidence" value="ECO:0007669"/>
    <property type="project" value="TreeGrafter"/>
</dbReference>
<keyword evidence="4" id="KW-1185">Reference proteome</keyword>
<dbReference type="EMBL" id="JAAAIP010000234">
    <property type="protein sequence ID" value="KAG0321690.1"/>
    <property type="molecule type" value="Genomic_DNA"/>
</dbReference>
<evidence type="ECO:0000259" key="2">
    <source>
        <dbReference type="SMART" id="SM01140"/>
    </source>
</evidence>
<comment type="caution">
    <text evidence="3">The sequence shown here is derived from an EMBL/GenBank/DDBJ whole genome shotgun (WGS) entry which is preliminary data.</text>
</comment>
<evidence type="ECO:0000256" key="1">
    <source>
        <dbReference type="SAM" id="MobiDB-lite"/>
    </source>
</evidence>
<feature type="compositionally biased region" description="Polar residues" evidence="1">
    <location>
        <begin position="509"/>
        <end position="519"/>
    </location>
</feature>
<organism evidence="3 4">
    <name type="scientific">Dissophora globulifera</name>
    <dbReference type="NCBI Taxonomy" id="979702"/>
    <lineage>
        <taxon>Eukaryota</taxon>
        <taxon>Fungi</taxon>
        <taxon>Fungi incertae sedis</taxon>
        <taxon>Mucoromycota</taxon>
        <taxon>Mortierellomycotina</taxon>
        <taxon>Mortierellomycetes</taxon>
        <taxon>Mortierellales</taxon>
        <taxon>Mortierellaceae</taxon>
        <taxon>Dissophora</taxon>
    </lineage>
</organism>
<feature type="region of interest" description="Disordered" evidence="1">
    <location>
        <begin position="1306"/>
        <end position="1399"/>
    </location>
</feature>
<dbReference type="GO" id="GO:0042594">
    <property type="term" value="P:response to starvation"/>
    <property type="evidence" value="ECO:0007669"/>
    <property type="project" value="TreeGrafter"/>
</dbReference>
<evidence type="ECO:0000313" key="3">
    <source>
        <dbReference type="EMBL" id="KAG0321690.1"/>
    </source>
</evidence>
<feature type="compositionally biased region" description="Polar residues" evidence="1">
    <location>
        <begin position="437"/>
        <end position="455"/>
    </location>
</feature>
<dbReference type="SUPFAM" id="SSF48371">
    <property type="entry name" value="ARM repeat"/>
    <property type="match status" value="1"/>
</dbReference>
<feature type="compositionally biased region" description="Basic and acidic residues" evidence="1">
    <location>
        <begin position="546"/>
        <end position="558"/>
    </location>
</feature>
<dbReference type="PANTHER" id="PTHR14596:SF72">
    <property type="entry name" value="ZINC FINGER PROTEIN MSN2-RELATED"/>
    <property type="match status" value="1"/>
</dbReference>
<feature type="compositionally biased region" description="Low complexity" evidence="1">
    <location>
        <begin position="133"/>
        <end position="175"/>
    </location>
</feature>
<feature type="compositionally biased region" description="Low complexity" evidence="1">
    <location>
        <begin position="248"/>
        <end position="261"/>
    </location>
</feature>
<feature type="compositionally biased region" description="Polar residues" evidence="1">
    <location>
        <begin position="1359"/>
        <end position="1375"/>
    </location>
</feature>
<dbReference type="Gene3D" id="1.25.10.10">
    <property type="entry name" value="Leucine-rich Repeat Variant"/>
    <property type="match status" value="1"/>
</dbReference>
<feature type="region of interest" description="Disordered" evidence="1">
    <location>
        <begin position="1770"/>
        <end position="1805"/>
    </location>
</feature>
<dbReference type="InterPro" id="IPR016024">
    <property type="entry name" value="ARM-type_fold"/>
</dbReference>
<feature type="compositionally biased region" description="Low complexity" evidence="1">
    <location>
        <begin position="1330"/>
        <end position="1341"/>
    </location>
</feature>
<feature type="compositionally biased region" description="Polar residues" evidence="1">
    <location>
        <begin position="1643"/>
        <end position="1655"/>
    </location>
</feature>
<feature type="domain" description="Formin GTPase-binding" evidence="2">
    <location>
        <begin position="635"/>
        <end position="901"/>
    </location>
</feature>
<gene>
    <name evidence="3" type="ORF">BGZ99_003745</name>
</gene>
<dbReference type="InterPro" id="IPR011989">
    <property type="entry name" value="ARM-like"/>
</dbReference>
<feature type="region of interest" description="Disordered" evidence="1">
    <location>
        <begin position="1572"/>
        <end position="1656"/>
    </location>
</feature>
<feature type="compositionally biased region" description="Polar residues" evidence="1">
    <location>
        <begin position="606"/>
        <end position="616"/>
    </location>
</feature>
<dbReference type="OrthoDB" id="2155261at2759"/>
<feature type="region of interest" description="Disordered" evidence="1">
    <location>
        <begin position="1824"/>
        <end position="1863"/>
    </location>
</feature>
<feature type="region of interest" description="Disordered" evidence="1">
    <location>
        <begin position="1225"/>
        <end position="1256"/>
    </location>
</feature>
<evidence type="ECO:0000313" key="4">
    <source>
        <dbReference type="Proteomes" id="UP000738325"/>
    </source>
</evidence>
<feature type="compositionally biased region" description="Low complexity" evidence="1">
    <location>
        <begin position="520"/>
        <end position="531"/>
    </location>
</feature>
<feature type="region of interest" description="Disordered" evidence="1">
    <location>
        <begin position="237"/>
        <end position="265"/>
    </location>
</feature>
<dbReference type="PANTHER" id="PTHR14596">
    <property type="entry name" value="ZINC FINGER PROTEIN"/>
    <property type="match status" value="1"/>
</dbReference>
<feature type="region of interest" description="Disordered" evidence="1">
    <location>
        <begin position="1"/>
        <end position="121"/>
    </location>
</feature>
<dbReference type="GO" id="GO:0000987">
    <property type="term" value="F:cis-regulatory region sequence-specific DNA binding"/>
    <property type="evidence" value="ECO:0007669"/>
    <property type="project" value="TreeGrafter"/>
</dbReference>
<feature type="region of interest" description="Disordered" evidence="1">
    <location>
        <begin position="902"/>
        <end position="951"/>
    </location>
</feature>
<feature type="compositionally biased region" description="Low complexity" evidence="1">
    <location>
        <begin position="1588"/>
        <end position="1642"/>
    </location>
</feature>
<feature type="compositionally biased region" description="Polar residues" evidence="1">
    <location>
        <begin position="1225"/>
        <end position="1234"/>
    </location>
</feature>
<dbReference type="GO" id="GO:0031267">
    <property type="term" value="F:small GTPase binding"/>
    <property type="evidence" value="ECO:0007669"/>
    <property type="project" value="InterPro"/>
</dbReference>
<feature type="region of interest" description="Disordered" evidence="1">
    <location>
        <begin position="437"/>
        <end position="457"/>
    </location>
</feature>
<dbReference type="InterPro" id="IPR010473">
    <property type="entry name" value="GTPase-bd"/>
</dbReference>
<proteinExistence type="predicted"/>
<feature type="region of interest" description="Disordered" evidence="1">
    <location>
        <begin position="499"/>
        <end position="635"/>
    </location>
</feature>
<feature type="compositionally biased region" description="Low complexity" evidence="1">
    <location>
        <begin position="81"/>
        <end position="97"/>
    </location>
</feature>
<name>A0A9P6UVX7_9FUNG</name>
<dbReference type="GO" id="GO:0003779">
    <property type="term" value="F:actin binding"/>
    <property type="evidence" value="ECO:0007669"/>
    <property type="project" value="InterPro"/>
</dbReference>
<dbReference type="GO" id="GO:0000981">
    <property type="term" value="F:DNA-binding transcription factor activity, RNA polymerase II-specific"/>
    <property type="evidence" value="ECO:0007669"/>
    <property type="project" value="TreeGrafter"/>
</dbReference>
<dbReference type="Pfam" id="PF06371">
    <property type="entry name" value="Drf_GBD"/>
    <property type="match status" value="1"/>
</dbReference>
<feature type="compositionally biased region" description="Polar residues" evidence="1">
    <location>
        <begin position="1"/>
        <end position="16"/>
    </location>
</feature>
<dbReference type="Proteomes" id="UP000738325">
    <property type="component" value="Unassembled WGS sequence"/>
</dbReference>
<feature type="region of interest" description="Disordered" evidence="1">
    <location>
        <begin position="133"/>
        <end position="179"/>
    </location>
</feature>
<protein>
    <recommendedName>
        <fullName evidence="2">Formin GTPase-binding domain-containing protein</fullName>
    </recommendedName>
</protein>
<feature type="compositionally biased region" description="Polar residues" evidence="1">
    <location>
        <begin position="1527"/>
        <end position="1547"/>
    </location>
</feature>
<reference evidence="3" key="1">
    <citation type="journal article" date="2020" name="Fungal Divers.">
        <title>Resolving the Mortierellaceae phylogeny through synthesis of multi-gene phylogenetics and phylogenomics.</title>
        <authorList>
            <person name="Vandepol N."/>
            <person name="Liber J."/>
            <person name="Desiro A."/>
            <person name="Na H."/>
            <person name="Kennedy M."/>
            <person name="Barry K."/>
            <person name="Grigoriev I.V."/>
            <person name="Miller A.N."/>
            <person name="O'Donnell K."/>
            <person name="Stajich J.E."/>
            <person name="Bonito G."/>
        </authorList>
    </citation>
    <scope>NUCLEOTIDE SEQUENCE</scope>
    <source>
        <strain evidence="3">REB-010B</strain>
    </source>
</reference>
<dbReference type="GO" id="GO:0030036">
    <property type="term" value="P:actin cytoskeleton organization"/>
    <property type="evidence" value="ECO:0007669"/>
    <property type="project" value="InterPro"/>
</dbReference>
<dbReference type="SMART" id="SM01140">
    <property type="entry name" value="Drf_GBD"/>
    <property type="match status" value="1"/>
</dbReference>
<accession>A0A9P6UVX7</accession>
<feature type="compositionally biased region" description="Low complexity" evidence="1">
    <location>
        <begin position="45"/>
        <end position="61"/>
    </location>
</feature>
<feature type="compositionally biased region" description="Low complexity" evidence="1">
    <location>
        <begin position="1235"/>
        <end position="1256"/>
    </location>
</feature>
<feature type="compositionally biased region" description="Low complexity" evidence="1">
    <location>
        <begin position="1775"/>
        <end position="1795"/>
    </location>
</feature>
<sequence>MATSTPKDNNNTSRPSSAVPPRSGAPSPDLKKGNRISALLDDYTSSNNRNSVHNNNSNNNNGKDKEKKKPFVKMDLFNLKSRNAASSSQANLLVSSSGPAAADKSLPGPPPPSKETFWRGIGRSNVCVEDDYSLLAPPTAPPLTKTSSTTSNSDSQQQQPQQQQQRLSPASQAPPLQGQLREGVGAEYAAVRGFHPNFGSDFVVVQGHTDNSAHELHDDNDEDFNKINNREHSIKIDHQHRQQHQHQYELQQQEEPQQQHQVRVASPEPFERYQRPTSPTPPRNNHQFFQRQQFKSQELIPSQQLANRLPTTMSEDLSRLSISNIQDGSDDGGSVRTESLQMEDYDLYSMTSSADSSLQSTMRFPEGHLPLLQHHPYQLENKPLSALERIQQQQRRHSQEQERLVDLVVPANQRSAGAAAPSPNILPVRDLSKHNLPIQSFPLTPSSTEQHQHQQLGEVAAESESLMLDQLLTLAAGPNRPRLPSQIEWERGFEELRQKRKEAAAMERTGQTSSVGRQNSGSSRHSQGSSDGKSRRHSMPDMPHGQTREDLERQRGDNFRNPMLLSSSGATQRRSFYEDREQQLHQPPIQRQSIAESQAMDGFPMSNLSADPQQIRNSSNNNSNGRRAVSPTRRMRECDKDVVDIAFDDMLTSLSIPDATRAQLESLPKERKWAMLQSNDANPTLYQTPQTMPPQYFVEALREYTGKKKRSSRDLSAFNPAGLNPTSNKSNLGIWKNLSTSNLNSFSSLNGSDYGSFGSSNSSCNSGLGNGGGGSGASGTAAQATFQQHLESLLGKSEKKVLEEREQVLKKLRVLIRNGSIRWTGEFIKAGGPSALLQFCHHVHKSEESKLGQRERLLHQVVQCIKAIVSLEGGVDSLVKEPVFFSLMRTLAIHEAPVLTLSRSNEPTNGSKPKTGFFSGVSGSGSGSGSKGDQRSRTSSTPKPIQTRLGYFSPQHSPSLALTVDQIPTFSNSQSSVGILVAILAREPELRDQILKETVADPNPSLNQWRGGDDGVWKYTEWIMYLKEIIQICGIDIQSLEASSGIEDAVGQGGNALSSGKENVGRGKPTNATKVVSVGQGLSMLSQGPPGSTLSLFSLDNMRLRKNSGQPHAVGNASSSPMGAIKYEPGEDREVLAYLIAHLELVSKLIFDMHISEPGLAFAKSFKESQLEEYLERLRAVYIQNQDLSAQIEDLVIQLSMVPSTARRTAARLSRELPIVPAFESTSHQQCPSTQQSMQPTSPLLPSSPHHQHLQYQHQYPLSDAKYGAQVVPKATISEIPSRSSSLDLFAVDKSHVNSVLSNLGGGNAQRPVFGGLTRNPSQIKTGPMPQQQQQQPQPQQVGASRTRKAAIIGMPSDGRTSSPMGLNRQISSKRSSVDGYREISGGQYSPVPTEKQMSPMNDFYREESPLSRRTSTTTRRATIAESAPTASFVGSAAFQASAVPRFPVVPPKNKSRPVSMDAKGRSSDLLLPRIEYTKVKLDQQNNQYFRPTPSPPPQRQPAMDPWHASMPITPRASAEALAVPRSGSSNTFGHGRRSSLNNAGSITTKNSNGSFSINSDADSVAVPTSGLLSVPSAADNSHRDGGNSRSTDGSGTSTCSSTTSSGFTSNSSVSPPSTQTKRHSLVSTDTTVNLSTNSNSNIHGASSRPVSSAVTGLGPTRAMELQYKEVHQFRNVDFDTRIHNDVHKLASSSSNSRLRKTDSASSFTFDIPATDPKVLEAPIVVPEDLAMKREQYIQEQLSGIVLPPMQRKIPRESVSAPIDIEAITRRTRRASINNNNNNNSSGSGMSARSSTPSGAMFGSNSNQASKSVFFEQAASGMLQKPQLGGPTRRAASPAMQSLPPLSITPTGGRPTSPLSAGMLNNTKARISDRIRIFERT</sequence>
<feature type="region of interest" description="Disordered" evidence="1">
    <location>
        <begin position="1484"/>
        <end position="1547"/>
    </location>
</feature>
<feature type="compositionally biased region" description="Polar residues" evidence="1">
    <location>
        <begin position="564"/>
        <end position="574"/>
    </location>
</feature>
<feature type="compositionally biased region" description="Polar residues" evidence="1">
    <location>
        <begin position="902"/>
        <end position="912"/>
    </location>
</feature>